<evidence type="ECO:0000256" key="6">
    <source>
        <dbReference type="ARBA" id="ARBA00022989"/>
    </source>
</evidence>
<keyword evidence="3" id="KW-0813">Transport</keyword>
<feature type="transmembrane region" description="Helical" evidence="8">
    <location>
        <begin position="206"/>
        <end position="226"/>
    </location>
</feature>
<dbReference type="PANTHER" id="PTHR30472">
    <property type="entry name" value="FERRIC ENTEROBACTIN TRANSPORT SYSTEM PERMEASE PROTEIN"/>
    <property type="match status" value="1"/>
</dbReference>
<comment type="subcellular location">
    <subcellularLocation>
        <location evidence="1">Cell membrane</location>
        <topology evidence="1">Multi-pass membrane protein</topology>
    </subcellularLocation>
</comment>
<name>W1U2U8_9FIRM</name>
<accession>W1U2U8</accession>
<feature type="transmembrane region" description="Helical" evidence="8">
    <location>
        <begin position="247"/>
        <end position="274"/>
    </location>
</feature>
<dbReference type="AlphaFoldDB" id="W1U2U8"/>
<dbReference type="PANTHER" id="PTHR30472:SF68">
    <property type="entry name" value="FERRICHROME TRANSPORT SYSTEM PERMEASE PROTEIN FHUB"/>
    <property type="match status" value="1"/>
</dbReference>
<evidence type="ECO:0000256" key="2">
    <source>
        <dbReference type="ARBA" id="ARBA00007935"/>
    </source>
</evidence>
<dbReference type="InterPro" id="IPR037294">
    <property type="entry name" value="ABC_BtuC-like"/>
</dbReference>
<evidence type="ECO:0000313" key="9">
    <source>
        <dbReference type="EMBL" id="ETI85933.1"/>
    </source>
</evidence>
<dbReference type="GO" id="GO:0005886">
    <property type="term" value="C:plasma membrane"/>
    <property type="evidence" value="ECO:0007669"/>
    <property type="project" value="UniProtKB-SubCell"/>
</dbReference>
<dbReference type="PATRIC" id="fig|1403945.3.peg.1140"/>
<dbReference type="EMBL" id="AZMC01000338">
    <property type="protein sequence ID" value="ETI85933.1"/>
    <property type="molecule type" value="Genomic_DNA"/>
</dbReference>
<dbReference type="Proteomes" id="UP000018840">
    <property type="component" value="Unassembled WGS sequence"/>
</dbReference>
<reference evidence="9 10" key="1">
    <citation type="submission" date="2013-12" db="EMBL/GenBank/DDBJ databases">
        <title>A Varibaculum cambriense genome reconstructed from a premature infant gut community with otherwise low bacterial novelty that shifts toward anaerobic metabolism during the third week of life.</title>
        <authorList>
            <person name="Brown C.T."/>
            <person name="Sharon I."/>
            <person name="Thomas B.C."/>
            <person name="Castelle C.J."/>
            <person name="Morowitz M.J."/>
            <person name="Banfield J.F."/>
        </authorList>
    </citation>
    <scope>NUCLEOTIDE SEQUENCE [LARGE SCALE GENOMIC DNA]</scope>
    <source>
        <strain evidence="10">DORA_17_25</strain>
    </source>
</reference>
<sequence length="339" mass="35561">MMNVKAADATDKRGERFTWRWIVLIILAVILVAALIGSLAFGATPIDLSRILEILGGDRSGTSGPIIWNIRFPRNLVGALVGANLAVAGAILQAVMKNPLADPGIVGVSSGAGLAGVVMLVLFPHLTYLVTPIAFLGAMGSALFVYALAWKNGIRPLRIILAGVAVNAFLGSGISALLIFYGDRVQGALLWMVGGLSARSWPQVEILVPYTILGVLIAFAGAKQLNILSLGDETARSLGMRVERVRFFMTGVAALLAAAAVSISGLIGFVGLVVPHMVRLLIGSDHRFLLPGSVLGGAAVMVLSDTLGRVAFAPIEVPVGIIMAFLGAPFFLYLLRRGE</sequence>
<comment type="caution">
    <text evidence="9">The sequence shown here is derived from an EMBL/GenBank/DDBJ whole genome shotgun (WGS) entry which is preliminary data.</text>
</comment>
<gene>
    <name evidence="9" type="ORF">Q612_NSC00338G0062</name>
</gene>
<dbReference type="FunFam" id="1.10.3470.10:FF:000001">
    <property type="entry name" value="Vitamin B12 ABC transporter permease BtuC"/>
    <property type="match status" value="1"/>
</dbReference>
<protein>
    <submittedName>
        <fullName evidence="9">Iron chelate uptake ABC transporter, FeCT family, permease protein</fullName>
    </submittedName>
</protein>
<dbReference type="CDD" id="cd06550">
    <property type="entry name" value="TM_ABC_iron-siderophores_like"/>
    <property type="match status" value="1"/>
</dbReference>
<keyword evidence="5 8" id="KW-0812">Transmembrane</keyword>
<proteinExistence type="inferred from homology"/>
<dbReference type="SUPFAM" id="SSF81345">
    <property type="entry name" value="ABC transporter involved in vitamin B12 uptake, BtuC"/>
    <property type="match status" value="1"/>
</dbReference>
<organism evidence="9 10">
    <name type="scientific">Negativicoccus succinicivorans DORA_17_25</name>
    <dbReference type="NCBI Taxonomy" id="1403945"/>
    <lineage>
        <taxon>Bacteria</taxon>
        <taxon>Bacillati</taxon>
        <taxon>Bacillota</taxon>
        <taxon>Negativicutes</taxon>
        <taxon>Veillonellales</taxon>
        <taxon>Veillonellaceae</taxon>
        <taxon>Negativicoccus</taxon>
    </lineage>
</organism>
<feature type="transmembrane region" description="Helical" evidence="8">
    <location>
        <begin position="76"/>
        <end position="96"/>
    </location>
</feature>
<comment type="similarity">
    <text evidence="2">Belongs to the binding-protein-dependent transport system permease family. FecCD subfamily.</text>
</comment>
<evidence type="ECO:0000313" key="10">
    <source>
        <dbReference type="Proteomes" id="UP000018840"/>
    </source>
</evidence>
<keyword evidence="4" id="KW-1003">Cell membrane</keyword>
<dbReference type="Gene3D" id="1.10.3470.10">
    <property type="entry name" value="ABC transporter involved in vitamin B12 uptake, BtuC"/>
    <property type="match status" value="1"/>
</dbReference>
<dbReference type="GO" id="GO:0033214">
    <property type="term" value="P:siderophore-iron import into cell"/>
    <property type="evidence" value="ECO:0007669"/>
    <property type="project" value="TreeGrafter"/>
</dbReference>
<dbReference type="GO" id="GO:0022857">
    <property type="term" value="F:transmembrane transporter activity"/>
    <property type="evidence" value="ECO:0007669"/>
    <property type="project" value="InterPro"/>
</dbReference>
<dbReference type="Pfam" id="PF01032">
    <property type="entry name" value="FecCD"/>
    <property type="match status" value="1"/>
</dbReference>
<feature type="transmembrane region" description="Helical" evidence="8">
    <location>
        <begin position="103"/>
        <end position="123"/>
    </location>
</feature>
<feature type="transmembrane region" description="Helical" evidence="8">
    <location>
        <begin position="315"/>
        <end position="335"/>
    </location>
</feature>
<evidence type="ECO:0000256" key="8">
    <source>
        <dbReference type="SAM" id="Phobius"/>
    </source>
</evidence>
<evidence type="ECO:0000256" key="1">
    <source>
        <dbReference type="ARBA" id="ARBA00004651"/>
    </source>
</evidence>
<keyword evidence="6 8" id="KW-1133">Transmembrane helix</keyword>
<evidence type="ECO:0000256" key="3">
    <source>
        <dbReference type="ARBA" id="ARBA00022448"/>
    </source>
</evidence>
<evidence type="ECO:0000256" key="7">
    <source>
        <dbReference type="ARBA" id="ARBA00023136"/>
    </source>
</evidence>
<feature type="transmembrane region" description="Helical" evidence="8">
    <location>
        <begin position="129"/>
        <end position="148"/>
    </location>
</feature>
<evidence type="ECO:0000256" key="5">
    <source>
        <dbReference type="ARBA" id="ARBA00022692"/>
    </source>
</evidence>
<dbReference type="InterPro" id="IPR000522">
    <property type="entry name" value="ABC_transptr_permease_BtuC"/>
</dbReference>
<feature type="transmembrane region" description="Helical" evidence="8">
    <location>
        <begin position="21"/>
        <end position="43"/>
    </location>
</feature>
<feature type="transmembrane region" description="Helical" evidence="8">
    <location>
        <begin position="160"/>
        <end position="182"/>
    </location>
</feature>
<evidence type="ECO:0000256" key="4">
    <source>
        <dbReference type="ARBA" id="ARBA00022475"/>
    </source>
</evidence>
<keyword evidence="7 8" id="KW-0472">Membrane</keyword>